<reference evidence="9 10" key="1">
    <citation type="submission" date="2017-04" db="EMBL/GenBank/DDBJ databases">
        <authorList>
            <person name="Afonso C.L."/>
            <person name="Miller P.J."/>
            <person name="Scott M.A."/>
            <person name="Spackman E."/>
            <person name="Goraichik I."/>
            <person name="Dimitrov K.M."/>
            <person name="Suarez D.L."/>
            <person name="Swayne D.E."/>
        </authorList>
    </citation>
    <scope>NUCLEOTIDE SEQUENCE [LARGE SCALE GENOMIC DNA]</scope>
    <source>
        <strain evidence="9 10">DSM 11622</strain>
    </source>
</reference>
<dbReference type="PANTHER" id="PTHR30069:SF29">
    <property type="entry name" value="HEMOGLOBIN AND HEMOGLOBIN-HAPTOGLOBIN-BINDING PROTEIN 1-RELATED"/>
    <property type="match status" value="1"/>
</dbReference>
<dbReference type="PANTHER" id="PTHR30069">
    <property type="entry name" value="TONB-DEPENDENT OUTER MEMBRANE RECEPTOR"/>
    <property type="match status" value="1"/>
</dbReference>
<dbReference type="RefSeq" id="WP_084443662.1">
    <property type="nucleotide sequence ID" value="NZ_FWWW01000039.1"/>
</dbReference>
<dbReference type="Pfam" id="PF07660">
    <property type="entry name" value="STN"/>
    <property type="match status" value="1"/>
</dbReference>
<dbReference type="AlphaFoldDB" id="A0A1W1US91"/>
<evidence type="ECO:0000256" key="4">
    <source>
        <dbReference type="ARBA" id="ARBA00022692"/>
    </source>
</evidence>
<dbReference type="GO" id="GO:0009279">
    <property type="term" value="C:cell outer membrane"/>
    <property type="evidence" value="ECO:0007669"/>
    <property type="project" value="UniProtKB-SubCell"/>
</dbReference>
<evidence type="ECO:0000256" key="7">
    <source>
        <dbReference type="ARBA" id="ARBA00023237"/>
    </source>
</evidence>
<keyword evidence="3" id="KW-1134">Transmembrane beta strand</keyword>
<dbReference type="InterPro" id="IPR008969">
    <property type="entry name" value="CarboxyPept-like_regulatory"/>
</dbReference>
<dbReference type="SUPFAM" id="SSF49464">
    <property type="entry name" value="Carboxypeptidase regulatory domain-like"/>
    <property type="match status" value="1"/>
</dbReference>
<evidence type="ECO:0000256" key="5">
    <source>
        <dbReference type="ARBA" id="ARBA00022729"/>
    </source>
</evidence>
<accession>A0A1W1US91</accession>
<evidence type="ECO:0000256" key="6">
    <source>
        <dbReference type="ARBA" id="ARBA00023136"/>
    </source>
</evidence>
<evidence type="ECO:0000259" key="8">
    <source>
        <dbReference type="SMART" id="SM00965"/>
    </source>
</evidence>
<keyword evidence="9" id="KW-0675">Receptor</keyword>
<dbReference type="GO" id="GO:0015344">
    <property type="term" value="F:siderophore uptake transmembrane transporter activity"/>
    <property type="evidence" value="ECO:0007669"/>
    <property type="project" value="TreeGrafter"/>
</dbReference>
<dbReference type="Pfam" id="PF13715">
    <property type="entry name" value="CarbopepD_reg_2"/>
    <property type="match status" value="1"/>
</dbReference>
<keyword evidence="7" id="KW-0998">Cell outer membrane</keyword>
<dbReference type="Gene3D" id="2.40.170.20">
    <property type="entry name" value="TonB-dependent receptor, beta-barrel domain"/>
    <property type="match status" value="1"/>
</dbReference>
<dbReference type="Gene3D" id="2.170.130.10">
    <property type="entry name" value="TonB-dependent receptor, plug domain"/>
    <property type="match status" value="1"/>
</dbReference>
<comment type="subcellular location">
    <subcellularLocation>
        <location evidence="1">Cell outer membrane</location>
        <topology evidence="1">Multi-pass membrane protein</topology>
    </subcellularLocation>
</comment>
<name>A0A1W1US91_9BACT</name>
<dbReference type="InterPro" id="IPR036942">
    <property type="entry name" value="Beta-barrel_TonB_sf"/>
</dbReference>
<dbReference type="Pfam" id="PF07715">
    <property type="entry name" value="Plug"/>
    <property type="match status" value="1"/>
</dbReference>
<dbReference type="Gene3D" id="3.55.50.30">
    <property type="match status" value="1"/>
</dbReference>
<dbReference type="SMART" id="SM00965">
    <property type="entry name" value="STN"/>
    <property type="match status" value="1"/>
</dbReference>
<evidence type="ECO:0000256" key="3">
    <source>
        <dbReference type="ARBA" id="ARBA00022452"/>
    </source>
</evidence>
<dbReference type="InterPro" id="IPR011662">
    <property type="entry name" value="Secretin/TonB_short_N"/>
</dbReference>
<dbReference type="EMBL" id="FWWW01000039">
    <property type="protein sequence ID" value="SMB83879.1"/>
    <property type="molecule type" value="Genomic_DNA"/>
</dbReference>
<dbReference type="InterPro" id="IPR039426">
    <property type="entry name" value="TonB-dep_rcpt-like"/>
</dbReference>
<evidence type="ECO:0000256" key="1">
    <source>
        <dbReference type="ARBA" id="ARBA00004571"/>
    </source>
</evidence>
<keyword evidence="10" id="KW-1185">Reference proteome</keyword>
<organism evidence="9 10">
    <name type="scientific">Hymenobacter roseosalivarius DSM 11622</name>
    <dbReference type="NCBI Taxonomy" id="645990"/>
    <lineage>
        <taxon>Bacteria</taxon>
        <taxon>Pseudomonadati</taxon>
        <taxon>Bacteroidota</taxon>
        <taxon>Cytophagia</taxon>
        <taxon>Cytophagales</taxon>
        <taxon>Hymenobacteraceae</taxon>
        <taxon>Hymenobacter</taxon>
    </lineage>
</organism>
<dbReference type="SUPFAM" id="SSF56935">
    <property type="entry name" value="Porins"/>
    <property type="match status" value="1"/>
</dbReference>
<feature type="domain" description="Secretin/TonB short N-terminal" evidence="8">
    <location>
        <begin position="52"/>
        <end position="103"/>
    </location>
</feature>
<keyword evidence="2" id="KW-0813">Transport</keyword>
<evidence type="ECO:0000313" key="10">
    <source>
        <dbReference type="Proteomes" id="UP000192266"/>
    </source>
</evidence>
<dbReference type="Proteomes" id="UP000192266">
    <property type="component" value="Unassembled WGS sequence"/>
</dbReference>
<dbReference type="GO" id="GO:0044718">
    <property type="term" value="P:siderophore transmembrane transport"/>
    <property type="evidence" value="ECO:0007669"/>
    <property type="project" value="TreeGrafter"/>
</dbReference>
<keyword evidence="6" id="KW-0472">Membrane</keyword>
<keyword evidence="4" id="KW-0812">Transmembrane</keyword>
<proteinExistence type="predicted"/>
<evidence type="ECO:0000256" key="2">
    <source>
        <dbReference type="ARBA" id="ARBA00022448"/>
    </source>
</evidence>
<sequence length="888" mass="98834">MRRHLLCGVIGWIAVIFSALGQTSPLNQRVTVKVTDSSIQQVLTDLTTTYQLRFSYAPDRLPLQQKVTLRAEQQPLHQVLDQLFQGSGIRYRLIGPQIVLQFAPQPGPDKSRKTIIISGHVTDKTSGEALIGASVAPAGELAAGVGANTYGFYSLRLPAGPVQLQVRYLGYAPLDVPLAAIRRDTVIALSLQPLTQELAEVQVIGTQVTDLEQADRLSLRGAELKQLPRLMGEADAVKALQLLPGVQAGREGSSDLSVRGGGPEQNLVLLDGVPVYNVSHLLGTFSVFNPDAVKSVDLIKGSFPAQYGGRLSSVVDVRLKEGNNQQFGGEGAIGLISSKLLLEGPIKNEKTSFLLAARRTYLDLLTATAAALSGESISNYHFYDLNAKVNHTFSPKDKLYLSVYGGQDKFSDKQEFGTADQVEKQQFAMRWGNVTGALRWNHTFGPRLFTNVTLVHSQYSFSQRTDFAQQVNELQLNRSSRYTSSIVDWGAKVDADYYLNARHRVRFGGNYTLHVFSPEAFVLKADTLTFTSNAFSRIQAQEVYAYAEDRVQLSERVQASIGLHASGFAVNGTFYSSLQPRLAVGYTAASGISVRASYVTMAQYLHLLSNVSTGNPTDIWVPATDKVKPQRSWQTSLGAAMSLSKHWELTSDAYYKQMRDVTEFKDGADFISDFFRNGPQTNFANLISAPYEDRLVSGKGWSYGSEWLLRKRQGKTTGWLGYTLAWSWRQLPGINFDRKYPYSYDSRHSVSLVANHQLTKRLTLGGNFVYRTGFATTLPTTSYQAYNEPIYDPRSFSPSVQSVDYIGERNNYRLGAYHRLDLSLTHTKEKRWGARTWNVSVYNAYNRKNPYYVRLSNSFAGFGVTSPRRLYQVSLFPILPSFSYGFTF</sequence>
<evidence type="ECO:0000313" key="9">
    <source>
        <dbReference type="EMBL" id="SMB83879.1"/>
    </source>
</evidence>
<dbReference type="InterPro" id="IPR037066">
    <property type="entry name" value="Plug_dom_sf"/>
</dbReference>
<dbReference type="InterPro" id="IPR012910">
    <property type="entry name" value="Plug_dom"/>
</dbReference>
<dbReference type="Gene3D" id="2.60.40.1120">
    <property type="entry name" value="Carboxypeptidase-like, regulatory domain"/>
    <property type="match status" value="1"/>
</dbReference>
<keyword evidence="5" id="KW-0732">Signal</keyword>
<dbReference type="OrthoDB" id="9758870at2"/>
<dbReference type="STRING" id="645990.SAMN00120144_0786"/>
<protein>
    <submittedName>
        <fullName evidence="9">TonB-dependent receptor plug</fullName>
    </submittedName>
</protein>
<gene>
    <name evidence="9" type="ORF">SAMN00120144_0786</name>
</gene>